<dbReference type="Gene3D" id="1.10.486.10">
    <property type="entry name" value="PCRA, domain 4"/>
    <property type="match status" value="1"/>
</dbReference>
<comment type="similarity">
    <text evidence="1">Belongs to the helicase family. UvrD subfamily.</text>
</comment>
<comment type="caution">
    <text evidence="14">The sequence shown here is derived from an EMBL/GenBank/DDBJ whole genome shotgun (WGS) entry which is preliminary data.</text>
</comment>
<proteinExistence type="inferred from homology"/>
<dbReference type="GO" id="GO:0016887">
    <property type="term" value="F:ATP hydrolysis activity"/>
    <property type="evidence" value="ECO:0007669"/>
    <property type="project" value="RHEA"/>
</dbReference>
<dbReference type="eggNOG" id="COG0210">
    <property type="taxonomic scope" value="Bacteria"/>
</dbReference>
<dbReference type="STRING" id="1235802.C823_00142"/>
<keyword evidence="2 11" id="KW-0547">Nucleotide-binding</keyword>
<feature type="binding site" evidence="11">
    <location>
        <begin position="22"/>
        <end position="29"/>
    </location>
    <ligand>
        <name>ATP</name>
        <dbReference type="ChEBI" id="CHEBI:30616"/>
    </ligand>
</feature>
<dbReference type="GO" id="GO:0000725">
    <property type="term" value="P:recombinational repair"/>
    <property type="evidence" value="ECO:0007669"/>
    <property type="project" value="TreeGrafter"/>
</dbReference>
<evidence type="ECO:0000256" key="2">
    <source>
        <dbReference type="ARBA" id="ARBA00022741"/>
    </source>
</evidence>
<evidence type="ECO:0000256" key="4">
    <source>
        <dbReference type="ARBA" id="ARBA00022806"/>
    </source>
</evidence>
<feature type="domain" description="UvrD-like helicase C-terminal" evidence="13">
    <location>
        <begin position="277"/>
        <end position="539"/>
    </location>
</feature>
<organism evidence="14 15">
    <name type="scientific">Eubacterium plexicaudatum ASF492</name>
    <dbReference type="NCBI Taxonomy" id="1235802"/>
    <lineage>
        <taxon>Bacteria</taxon>
        <taxon>Bacillati</taxon>
        <taxon>Bacillota</taxon>
        <taxon>Clostridia</taxon>
        <taxon>Eubacteriales</taxon>
        <taxon>Eubacteriaceae</taxon>
        <taxon>Eubacterium</taxon>
    </lineage>
</organism>
<protein>
    <recommendedName>
        <fullName evidence="9">DNA 3'-5' helicase</fullName>
        <ecNumber evidence="9">5.6.2.4</ecNumber>
    </recommendedName>
</protein>
<evidence type="ECO:0000256" key="7">
    <source>
        <dbReference type="ARBA" id="ARBA00023235"/>
    </source>
</evidence>
<evidence type="ECO:0000259" key="13">
    <source>
        <dbReference type="PROSITE" id="PS51217"/>
    </source>
</evidence>
<keyword evidence="3 11" id="KW-0378">Hydrolase</keyword>
<dbReference type="PROSITE" id="PS51198">
    <property type="entry name" value="UVRD_HELICASE_ATP_BIND"/>
    <property type="match status" value="1"/>
</dbReference>
<evidence type="ECO:0000256" key="9">
    <source>
        <dbReference type="ARBA" id="ARBA00034808"/>
    </source>
</evidence>
<evidence type="ECO:0000256" key="1">
    <source>
        <dbReference type="ARBA" id="ARBA00009922"/>
    </source>
</evidence>
<keyword evidence="7" id="KW-0413">Isomerase</keyword>
<evidence type="ECO:0000256" key="6">
    <source>
        <dbReference type="ARBA" id="ARBA00023125"/>
    </source>
</evidence>
<dbReference type="HOGENOM" id="CLU_004585_6_1_9"/>
<evidence type="ECO:0000256" key="11">
    <source>
        <dbReference type="PROSITE-ProRule" id="PRU00560"/>
    </source>
</evidence>
<dbReference type="AlphaFoldDB" id="N2BQ36"/>
<dbReference type="OrthoDB" id="9810135at2"/>
<reference evidence="14 15" key="1">
    <citation type="journal article" date="2014" name="Genome Announc.">
        <title>Draft genome sequences of the altered schaedler flora, a defined bacterial community from gnotobiotic mice.</title>
        <authorList>
            <person name="Wannemuehler M.J."/>
            <person name="Overstreet A.M."/>
            <person name="Ward D.V."/>
            <person name="Phillips G.J."/>
        </authorList>
    </citation>
    <scope>NUCLEOTIDE SEQUENCE [LARGE SCALE GENOMIC DNA]</scope>
    <source>
        <strain evidence="14 15">ASF492</strain>
    </source>
</reference>
<evidence type="ECO:0000256" key="5">
    <source>
        <dbReference type="ARBA" id="ARBA00022840"/>
    </source>
</evidence>
<evidence type="ECO:0000256" key="10">
    <source>
        <dbReference type="ARBA" id="ARBA00048988"/>
    </source>
</evidence>
<evidence type="ECO:0000313" key="15">
    <source>
        <dbReference type="Proteomes" id="UP000012589"/>
    </source>
</evidence>
<dbReference type="EMBL" id="AQFT01000005">
    <property type="protein sequence ID" value="EMZ38979.1"/>
    <property type="molecule type" value="Genomic_DNA"/>
</dbReference>
<dbReference type="Pfam" id="PF13361">
    <property type="entry name" value="UvrD_C"/>
    <property type="match status" value="1"/>
</dbReference>
<dbReference type="CDD" id="cd17932">
    <property type="entry name" value="DEXQc_UvrD"/>
    <property type="match status" value="1"/>
</dbReference>
<accession>N2BQ36</accession>
<dbReference type="PANTHER" id="PTHR11070:SF2">
    <property type="entry name" value="ATP-DEPENDENT DNA HELICASE SRS2"/>
    <property type="match status" value="1"/>
</dbReference>
<dbReference type="SUPFAM" id="SSF52540">
    <property type="entry name" value="P-loop containing nucleoside triphosphate hydrolases"/>
    <property type="match status" value="1"/>
</dbReference>
<name>N2BQ36_9FIRM</name>
<sequence>MNFNPSQKQAITHTTGPCLVLAGPGSGKTAVITKRTEYLITRCQVRPHQILVVTFTKAAAGEMRTRFEQMTSQKYPGVSFGTFHAVFFTILKHAYHYTASNIAREEVKYQFMREIIARNKFACEDESEFAHHMLNEISVLKNSGTEVQNYYPVHCGKEIFRQVFAEYGRYMHDNCLIDFDDILVYTKELLEQRADVRAAWQQKFAYIMVDEFQDINSLQYQTIRLLCGKADNLFAVGDDDQSIYRFRGSKPELMLNFPKDFPKTQVIHLSVNYRCPKEVVYRAGKLIRCNKNRFDKQIESAGMDGTAFRTAKFETIQEENKALVELIRCKVEQGVRYGQMAVLYRTNTQPGPFIAKLMEYNLPFRTKERIPNLYEHWIAQDMKAYFRLALGSRERQDFLRIMNRPKRYISRESLSMRELSFEEWQDFYKEQPWIAERIEQLQYDLQVLNRITPFAAINYIRKAVGYDEYLTDYALSRQIPVNELFETLDEIQESTKEYKQLEAWMRFTQEYTEKLKQEQRRQQEQTDSISVLTLHASKGLEYDIVMIPDVNEGMIPYKKAVLEAELEEERRMMYVGMTRAKKELFVSCVQSIRGKKVEPSCFWKEIL</sequence>
<dbReference type="GO" id="GO:0005524">
    <property type="term" value="F:ATP binding"/>
    <property type="evidence" value="ECO:0007669"/>
    <property type="project" value="UniProtKB-UniRule"/>
</dbReference>
<dbReference type="GO" id="GO:0005829">
    <property type="term" value="C:cytosol"/>
    <property type="evidence" value="ECO:0007669"/>
    <property type="project" value="TreeGrafter"/>
</dbReference>
<evidence type="ECO:0000256" key="3">
    <source>
        <dbReference type="ARBA" id="ARBA00022801"/>
    </source>
</evidence>
<feature type="domain" description="UvrD-like helicase ATP-binding" evidence="12">
    <location>
        <begin position="1"/>
        <end position="276"/>
    </location>
</feature>
<dbReference type="PANTHER" id="PTHR11070">
    <property type="entry name" value="UVRD / RECB / PCRA DNA HELICASE FAMILY MEMBER"/>
    <property type="match status" value="1"/>
</dbReference>
<keyword evidence="4 11" id="KW-0347">Helicase</keyword>
<dbReference type="InterPro" id="IPR000212">
    <property type="entry name" value="DNA_helicase_UvrD/REP"/>
</dbReference>
<dbReference type="GO" id="GO:0043138">
    <property type="term" value="F:3'-5' DNA helicase activity"/>
    <property type="evidence" value="ECO:0007669"/>
    <property type="project" value="UniProtKB-EC"/>
</dbReference>
<dbReference type="Proteomes" id="UP000012589">
    <property type="component" value="Unassembled WGS sequence"/>
</dbReference>
<evidence type="ECO:0000256" key="8">
    <source>
        <dbReference type="ARBA" id="ARBA00034617"/>
    </source>
</evidence>
<dbReference type="InterPro" id="IPR013986">
    <property type="entry name" value="DExx_box_DNA_helicase_dom_sf"/>
</dbReference>
<evidence type="ECO:0000313" key="14">
    <source>
        <dbReference type="EMBL" id="EMZ38979.1"/>
    </source>
</evidence>
<dbReference type="InterPro" id="IPR027417">
    <property type="entry name" value="P-loop_NTPase"/>
</dbReference>
<dbReference type="InterPro" id="IPR014017">
    <property type="entry name" value="DNA_helicase_UvrD-like_C"/>
</dbReference>
<dbReference type="InterPro" id="IPR014016">
    <property type="entry name" value="UvrD-like_ATP-bd"/>
</dbReference>
<dbReference type="GO" id="GO:0033202">
    <property type="term" value="C:DNA helicase complex"/>
    <property type="evidence" value="ECO:0007669"/>
    <property type="project" value="TreeGrafter"/>
</dbReference>
<keyword evidence="5 11" id="KW-0067">ATP-binding</keyword>
<comment type="catalytic activity">
    <reaction evidence="10">
        <text>ATP + H2O = ADP + phosphate + H(+)</text>
        <dbReference type="Rhea" id="RHEA:13065"/>
        <dbReference type="ChEBI" id="CHEBI:15377"/>
        <dbReference type="ChEBI" id="CHEBI:15378"/>
        <dbReference type="ChEBI" id="CHEBI:30616"/>
        <dbReference type="ChEBI" id="CHEBI:43474"/>
        <dbReference type="ChEBI" id="CHEBI:456216"/>
        <dbReference type="EC" id="5.6.2.4"/>
    </reaction>
</comment>
<gene>
    <name evidence="14" type="ORF">C823_00142</name>
</gene>
<dbReference type="Gene3D" id="3.40.50.300">
    <property type="entry name" value="P-loop containing nucleotide triphosphate hydrolases"/>
    <property type="match status" value="2"/>
</dbReference>
<dbReference type="EC" id="5.6.2.4" evidence="9"/>
<evidence type="ECO:0000259" key="12">
    <source>
        <dbReference type="PROSITE" id="PS51198"/>
    </source>
</evidence>
<dbReference type="PATRIC" id="fig|1235802.3.peg.154"/>
<dbReference type="Pfam" id="PF00580">
    <property type="entry name" value="UvrD-helicase"/>
    <property type="match status" value="1"/>
</dbReference>
<dbReference type="GO" id="GO:0003677">
    <property type="term" value="F:DNA binding"/>
    <property type="evidence" value="ECO:0007669"/>
    <property type="project" value="UniProtKB-KW"/>
</dbReference>
<comment type="catalytic activity">
    <reaction evidence="8">
        <text>Couples ATP hydrolysis with the unwinding of duplex DNA by translocating in the 3'-5' direction.</text>
        <dbReference type="EC" id="5.6.2.4"/>
    </reaction>
</comment>
<keyword evidence="15" id="KW-1185">Reference proteome</keyword>
<dbReference type="PROSITE" id="PS51217">
    <property type="entry name" value="UVRD_HELICASE_CTER"/>
    <property type="match status" value="1"/>
</dbReference>
<keyword evidence="6" id="KW-0238">DNA-binding</keyword>
<dbReference type="Gene3D" id="1.10.10.160">
    <property type="match status" value="1"/>
</dbReference>